<protein>
    <submittedName>
        <fullName evidence="1">Uncharacterized protein</fullName>
    </submittedName>
</protein>
<reference evidence="1" key="1">
    <citation type="submission" date="2014-11" db="EMBL/GenBank/DDBJ databases">
        <authorList>
            <person name="Amaro Gonzalez C."/>
        </authorList>
    </citation>
    <scope>NUCLEOTIDE SEQUENCE</scope>
</reference>
<dbReference type="EMBL" id="GBXM01075271">
    <property type="protein sequence ID" value="JAH33306.1"/>
    <property type="molecule type" value="Transcribed_RNA"/>
</dbReference>
<dbReference type="AlphaFoldDB" id="A0A0E9RW21"/>
<organism evidence="1">
    <name type="scientific">Anguilla anguilla</name>
    <name type="common">European freshwater eel</name>
    <name type="synonym">Muraena anguilla</name>
    <dbReference type="NCBI Taxonomy" id="7936"/>
    <lineage>
        <taxon>Eukaryota</taxon>
        <taxon>Metazoa</taxon>
        <taxon>Chordata</taxon>
        <taxon>Craniata</taxon>
        <taxon>Vertebrata</taxon>
        <taxon>Euteleostomi</taxon>
        <taxon>Actinopterygii</taxon>
        <taxon>Neopterygii</taxon>
        <taxon>Teleostei</taxon>
        <taxon>Anguilliformes</taxon>
        <taxon>Anguillidae</taxon>
        <taxon>Anguilla</taxon>
    </lineage>
</organism>
<proteinExistence type="predicted"/>
<name>A0A0E9RW21_ANGAN</name>
<accession>A0A0E9RW21</accession>
<reference evidence="1" key="2">
    <citation type="journal article" date="2015" name="Fish Shellfish Immunol.">
        <title>Early steps in the European eel (Anguilla anguilla)-Vibrio vulnificus interaction in the gills: Role of the RtxA13 toxin.</title>
        <authorList>
            <person name="Callol A."/>
            <person name="Pajuelo D."/>
            <person name="Ebbesson L."/>
            <person name="Teles M."/>
            <person name="MacKenzie S."/>
            <person name="Amaro C."/>
        </authorList>
    </citation>
    <scope>NUCLEOTIDE SEQUENCE</scope>
</reference>
<sequence>MNKPILEWFPSAAALSSPHSCVQASIFKAILAEFLWHCDVC</sequence>
<evidence type="ECO:0000313" key="1">
    <source>
        <dbReference type="EMBL" id="JAH33306.1"/>
    </source>
</evidence>